<protein>
    <recommendedName>
        <fullName evidence="11">Potassium-transporting ATPase KdpC subunit</fullName>
    </recommendedName>
    <alternativeName>
        <fullName evidence="11">ATP phosphohydrolase [potassium-transporting] C chain</fullName>
    </alternativeName>
    <alternativeName>
        <fullName evidence="11">Potassium-binding and translocating subunit C</fullName>
    </alternativeName>
    <alternativeName>
        <fullName evidence="11">Potassium-translocating ATPase C chain</fullName>
    </alternativeName>
</protein>
<evidence type="ECO:0000256" key="4">
    <source>
        <dbReference type="ARBA" id="ARBA00022692"/>
    </source>
</evidence>
<evidence type="ECO:0000256" key="11">
    <source>
        <dbReference type="HAMAP-Rule" id="MF_00276"/>
    </source>
</evidence>
<feature type="compositionally biased region" description="Low complexity" evidence="12">
    <location>
        <begin position="71"/>
        <end position="85"/>
    </location>
</feature>
<evidence type="ECO:0000256" key="6">
    <source>
        <dbReference type="ARBA" id="ARBA00022840"/>
    </source>
</evidence>
<sequence>MLTLVRQSLVVTLLLAALLCGAYPVLVTGAAQALLPHKANGSPVVANGQVTGSDLIGQHFTEAGHFHGRPSAAGDDGYDAAASGGSNLGPTSRALAEAMQARAAALRAENPDWKAPLPPDMVTASASGLDPHVSPEGARMQVARVAAARGLSAAKVTELVEAHVEGPQLGLFGEPRVNVLRLNLALDALAGERAEDN</sequence>
<accession>A0ABY9QZF9</accession>
<dbReference type="PANTHER" id="PTHR30042">
    <property type="entry name" value="POTASSIUM-TRANSPORTING ATPASE C CHAIN"/>
    <property type="match status" value="1"/>
</dbReference>
<keyword evidence="10 11" id="KW-0472">Membrane</keyword>
<keyword evidence="1 11" id="KW-0813">Transport</keyword>
<dbReference type="PANTHER" id="PTHR30042:SF2">
    <property type="entry name" value="POTASSIUM-TRANSPORTING ATPASE KDPC SUBUNIT"/>
    <property type="match status" value="1"/>
</dbReference>
<proteinExistence type="inferred from homology"/>
<keyword evidence="2 11" id="KW-1003">Cell membrane</keyword>
<keyword evidence="3 11" id="KW-0633">Potassium transport</keyword>
<evidence type="ECO:0000256" key="8">
    <source>
        <dbReference type="ARBA" id="ARBA00022989"/>
    </source>
</evidence>
<keyword evidence="5 11" id="KW-0547">Nucleotide-binding</keyword>
<evidence type="ECO:0000313" key="14">
    <source>
        <dbReference type="Proteomes" id="UP001180616"/>
    </source>
</evidence>
<comment type="similarity">
    <text evidence="11">Belongs to the KdpC family.</text>
</comment>
<dbReference type="PIRSF" id="PIRSF001296">
    <property type="entry name" value="K_ATPase_KdpC"/>
    <property type="match status" value="1"/>
</dbReference>
<evidence type="ECO:0000256" key="1">
    <source>
        <dbReference type="ARBA" id="ARBA00022448"/>
    </source>
</evidence>
<evidence type="ECO:0000256" key="2">
    <source>
        <dbReference type="ARBA" id="ARBA00022475"/>
    </source>
</evidence>
<dbReference type="HAMAP" id="MF_00276">
    <property type="entry name" value="KdpC"/>
    <property type="match status" value="1"/>
</dbReference>
<evidence type="ECO:0000256" key="5">
    <source>
        <dbReference type="ARBA" id="ARBA00022741"/>
    </source>
</evidence>
<reference evidence="13" key="1">
    <citation type="submission" date="2023-09" db="EMBL/GenBank/DDBJ databases">
        <authorList>
            <consortium name="CW5 consortium"/>
            <person name="Lu C.-W."/>
        </authorList>
    </citation>
    <scope>NUCLEOTIDE SEQUENCE</scope>
    <source>
        <strain evidence="13">KPS</strain>
    </source>
</reference>
<keyword evidence="9 11" id="KW-0406">Ion transport</keyword>
<evidence type="ECO:0000313" key="13">
    <source>
        <dbReference type="EMBL" id="WMW64915.1"/>
    </source>
</evidence>
<dbReference type="NCBIfam" id="TIGR00681">
    <property type="entry name" value="kdpC"/>
    <property type="match status" value="1"/>
</dbReference>
<evidence type="ECO:0000256" key="12">
    <source>
        <dbReference type="SAM" id="MobiDB-lite"/>
    </source>
</evidence>
<evidence type="ECO:0000256" key="7">
    <source>
        <dbReference type="ARBA" id="ARBA00022958"/>
    </source>
</evidence>
<keyword evidence="8 11" id="KW-1133">Transmembrane helix</keyword>
<dbReference type="NCBIfam" id="NF001454">
    <property type="entry name" value="PRK00315.1"/>
    <property type="match status" value="1"/>
</dbReference>
<comment type="subcellular location">
    <subcellularLocation>
        <location evidence="11">Cell membrane</location>
        <topology evidence="11">Single-pass membrane protein</topology>
    </subcellularLocation>
</comment>
<gene>
    <name evidence="11 13" type="primary">kdpC</name>
    <name evidence="13" type="ORF">KPS_002991</name>
</gene>
<dbReference type="Pfam" id="PF02669">
    <property type="entry name" value="KdpC"/>
    <property type="match status" value="1"/>
</dbReference>
<dbReference type="Proteomes" id="UP001180616">
    <property type="component" value="Chromosome"/>
</dbReference>
<keyword evidence="6 11" id="KW-0067">ATP-binding</keyword>
<name>A0ABY9QZF9_9BACT</name>
<evidence type="ECO:0000256" key="3">
    <source>
        <dbReference type="ARBA" id="ARBA00022538"/>
    </source>
</evidence>
<dbReference type="EMBL" id="CP133659">
    <property type="protein sequence ID" value="WMW64915.1"/>
    <property type="molecule type" value="Genomic_DNA"/>
</dbReference>
<dbReference type="InterPro" id="IPR003820">
    <property type="entry name" value="KdpC"/>
</dbReference>
<keyword evidence="14" id="KW-1185">Reference proteome</keyword>
<evidence type="ECO:0000256" key="9">
    <source>
        <dbReference type="ARBA" id="ARBA00023065"/>
    </source>
</evidence>
<organism evidence="13 14">
    <name type="scientific">Nitratidesulfovibrio liaohensis</name>
    <dbReference type="NCBI Taxonomy" id="2604158"/>
    <lineage>
        <taxon>Bacteria</taxon>
        <taxon>Pseudomonadati</taxon>
        <taxon>Thermodesulfobacteriota</taxon>
        <taxon>Desulfovibrionia</taxon>
        <taxon>Desulfovibrionales</taxon>
        <taxon>Desulfovibrionaceae</taxon>
        <taxon>Nitratidesulfovibrio</taxon>
    </lineage>
</organism>
<dbReference type="RefSeq" id="WP_309540971.1">
    <property type="nucleotide sequence ID" value="NZ_CP133659.1"/>
</dbReference>
<keyword evidence="7 11" id="KW-0630">Potassium</keyword>
<keyword evidence="4 11" id="KW-0812">Transmembrane</keyword>
<feature type="region of interest" description="Disordered" evidence="12">
    <location>
        <begin position="66"/>
        <end position="91"/>
    </location>
</feature>
<comment type="subunit">
    <text evidence="11">The system is composed of three essential subunits: KdpA, KdpB and KdpC.</text>
</comment>
<comment type="function">
    <text evidence="11">Part of the high-affinity ATP-driven potassium transport (or Kdp) system, which catalyzes the hydrolysis of ATP coupled with the electrogenic transport of potassium into the cytoplasm. This subunit acts as a catalytic chaperone that increases the ATP-binding affinity of the ATP-hydrolyzing subunit KdpB by the formation of a transient KdpB/KdpC/ATP ternary complex.</text>
</comment>
<evidence type="ECO:0000256" key="10">
    <source>
        <dbReference type="ARBA" id="ARBA00023136"/>
    </source>
</evidence>